<name>A0A180GL19_PUCT1</name>
<dbReference type="AlphaFoldDB" id="A0A180GL19"/>
<reference evidence="4" key="4">
    <citation type="submission" date="2025-05" db="UniProtKB">
        <authorList>
            <consortium name="EnsemblFungi"/>
        </authorList>
    </citation>
    <scope>IDENTIFICATION</scope>
    <source>
        <strain evidence="4">isolate 1-1 / race 1 (BBBD)</strain>
    </source>
</reference>
<evidence type="ECO:0000256" key="1">
    <source>
        <dbReference type="SAM" id="MobiDB-lite"/>
    </source>
</evidence>
<dbReference type="OrthoDB" id="2506847at2759"/>
<protein>
    <recommendedName>
        <fullName evidence="2">DUF6589 domain-containing protein</fullName>
    </recommendedName>
</protein>
<dbReference type="VEuPathDB" id="FungiDB:PTTG_11771"/>
<proteinExistence type="predicted"/>
<gene>
    <name evidence="3" type="ORF">PTTG_11771</name>
</gene>
<feature type="region of interest" description="Disordered" evidence="1">
    <location>
        <begin position="165"/>
        <end position="192"/>
    </location>
</feature>
<organism evidence="3">
    <name type="scientific">Puccinia triticina (isolate 1-1 / race 1 (BBBD))</name>
    <name type="common">Brown leaf rust fungus</name>
    <dbReference type="NCBI Taxonomy" id="630390"/>
    <lineage>
        <taxon>Eukaryota</taxon>
        <taxon>Fungi</taxon>
        <taxon>Dikarya</taxon>
        <taxon>Basidiomycota</taxon>
        <taxon>Pucciniomycotina</taxon>
        <taxon>Pucciniomycetes</taxon>
        <taxon>Pucciniales</taxon>
        <taxon>Pucciniaceae</taxon>
        <taxon>Puccinia</taxon>
    </lineage>
</organism>
<accession>A0A180GL19</accession>
<dbReference type="EMBL" id="ADAS02000052">
    <property type="protein sequence ID" value="OAV93325.1"/>
    <property type="molecule type" value="Genomic_DNA"/>
</dbReference>
<dbReference type="Proteomes" id="UP000005240">
    <property type="component" value="Unassembled WGS sequence"/>
</dbReference>
<evidence type="ECO:0000259" key="2">
    <source>
        <dbReference type="Pfam" id="PF20231"/>
    </source>
</evidence>
<evidence type="ECO:0000313" key="3">
    <source>
        <dbReference type="EMBL" id="OAV93325.1"/>
    </source>
</evidence>
<evidence type="ECO:0000313" key="4">
    <source>
        <dbReference type="EnsemblFungi" id="PTTG_11771-t43_1-p1"/>
    </source>
</evidence>
<dbReference type="InterPro" id="IPR046496">
    <property type="entry name" value="DUF6589"/>
</dbReference>
<reference evidence="3" key="1">
    <citation type="submission" date="2009-11" db="EMBL/GenBank/DDBJ databases">
        <authorList>
            <consortium name="The Broad Institute Genome Sequencing Platform"/>
            <person name="Ward D."/>
            <person name="Feldgarden M."/>
            <person name="Earl A."/>
            <person name="Young S.K."/>
            <person name="Zeng Q."/>
            <person name="Koehrsen M."/>
            <person name="Alvarado L."/>
            <person name="Berlin A."/>
            <person name="Bochicchio J."/>
            <person name="Borenstein D."/>
            <person name="Chapman S.B."/>
            <person name="Chen Z."/>
            <person name="Engels R."/>
            <person name="Freedman E."/>
            <person name="Gellesch M."/>
            <person name="Goldberg J."/>
            <person name="Griggs A."/>
            <person name="Gujja S."/>
            <person name="Heilman E."/>
            <person name="Heiman D."/>
            <person name="Hepburn T."/>
            <person name="Howarth C."/>
            <person name="Jen D."/>
            <person name="Larson L."/>
            <person name="Lewis B."/>
            <person name="Mehta T."/>
            <person name="Park D."/>
            <person name="Pearson M."/>
            <person name="Roberts A."/>
            <person name="Saif S."/>
            <person name="Shea T."/>
            <person name="Shenoy N."/>
            <person name="Sisk P."/>
            <person name="Stolte C."/>
            <person name="Sykes S."/>
            <person name="Thomson T."/>
            <person name="Walk T."/>
            <person name="White J."/>
            <person name="Yandava C."/>
            <person name="Izard J."/>
            <person name="Baranova O.V."/>
            <person name="Blanton J.M."/>
            <person name="Tanner A.C."/>
            <person name="Dewhirst F.E."/>
            <person name="Haas B."/>
            <person name="Nusbaum C."/>
            <person name="Birren B."/>
        </authorList>
    </citation>
    <scope>NUCLEOTIDE SEQUENCE [LARGE SCALE GENOMIC DNA]</scope>
    <source>
        <strain evidence="3">1-1 BBBD Race 1</strain>
    </source>
</reference>
<feature type="domain" description="DUF6589" evidence="2">
    <location>
        <begin position="349"/>
        <end position="634"/>
    </location>
</feature>
<dbReference type="EnsemblFungi" id="PTTG_11771-t43_1">
    <property type="protein sequence ID" value="PTTG_11771-t43_1-p1"/>
    <property type="gene ID" value="PTTG_11771"/>
</dbReference>
<keyword evidence="5" id="KW-1185">Reference proteome</keyword>
<reference evidence="4 5" key="3">
    <citation type="journal article" date="2017" name="G3 (Bethesda)">
        <title>Comparative analysis highlights variable genome content of wheat rusts and divergence of the mating loci.</title>
        <authorList>
            <person name="Cuomo C.A."/>
            <person name="Bakkeren G."/>
            <person name="Khalil H.B."/>
            <person name="Panwar V."/>
            <person name="Joly D."/>
            <person name="Linning R."/>
            <person name="Sakthikumar S."/>
            <person name="Song X."/>
            <person name="Adiconis X."/>
            <person name="Fan L."/>
            <person name="Goldberg J.M."/>
            <person name="Levin J.Z."/>
            <person name="Young S."/>
            <person name="Zeng Q."/>
            <person name="Anikster Y."/>
            <person name="Bruce M."/>
            <person name="Wang M."/>
            <person name="Yin C."/>
            <person name="McCallum B."/>
            <person name="Szabo L.J."/>
            <person name="Hulbert S."/>
            <person name="Chen X."/>
            <person name="Fellers J.P."/>
        </authorList>
    </citation>
    <scope>NUCLEOTIDE SEQUENCE</scope>
    <source>
        <strain evidence="4">isolate 1-1 / race 1 (BBBD)</strain>
        <strain evidence="5">Isolate 1-1 / race 1 (BBBD)</strain>
    </source>
</reference>
<reference evidence="3" key="2">
    <citation type="submission" date="2016-05" db="EMBL/GenBank/DDBJ databases">
        <title>Comparative analysis highlights variable genome content of wheat rusts and divergence of the mating loci.</title>
        <authorList>
            <person name="Cuomo C.A."/>
            <person name="Bakkeren G."/>
            <person name="Szabo L."/>
            <person name="Khalil H."/>
            <person name="Joly D."/>
            <person name="Goldberg J."/>
            <person name="Young S."/>
            <person name="Zeng Q."/>
            <person name="Fellers J."/>
        </authorList>
    </citation>
    <scope>NUCLEOTIDE SEQUENCE [LARGE SCALE GENOMIC DNA]</scope>
    <source>
        <strain evidence="3">1-1 BBBD Race 1</strain>
    </source>
</reference>
<evidence type="ECO:0000313" key="5">
    <source>
        <dbReference type="Proteomes" id="UP000005240"/>
    </source>
</evidence>
<sequence length="635" mass="71348">MNTTSSSAIMPTGPPKFHTKVEKVLYICEVLREQNLDPKKFITAFLTLNNTDLATKHQHWGSEGIKGTLDVIRAIGVLVCSQGGTEDWKDFIQTQAQVCLNAEGISSGKYRRGPYFNAKNITHNFFSHNEKSSRDLAVCTLEMPFLYGLLKSRLQVRSTNTAAKEEFSESDSEASDTELGSELVLKRPRKPTSAERRAARIHTVASTICSMVQYVANMRVNGLQLLNSVVFLACGVTDRVNGYLRYVGLACTRKTANKALNYLGRKATKKIRHFTQINPTDLMQPLICIDNVDFQERVHQQNTRMKNCVFHGTWGYFHKIDPTLVAQVDPRDLTLKSYKEAISRATDMQVKPAMFLPTENDNDHFQKVLKSQITRVMMEHLAINKTRTPPSNLKPPVVDPITPKVPDITMLKLMLASDNSSAGVSDVFEGVIQQTGLSQSEFFSQLRIIEGDLGTCRLIESLRALRRPNMFPEESLSNCFTLLGASHILWNVAQSIFLMHFGDSTDSSDMGAWHMLSALGIPSDQPTTKKDFSLMISHMTKVHEATILSALLVVMGREREELSREKVCMTPGDIQQAVDDCYEQFMSPAALEQSKLNKNNKLTNLMLRLRDFATVVECDRAMHDGDIGRVLKMWL</sequence>
<dbReference type="Pfam" id="PF20231">
    <property type="entry name" value="DUF6589"/>
    <property type="match status" value="1"/>
</dbReference>
<dbReference type="STRING" id="630390.A0A180GL19"/>